<evidence type="ECO:0000313" key="2">
    <source>
        <dbReference type="EMBL" id="MEU8133101.1"/>
    </source>
</evidence>
<name>A0ABV3DBM0_9ACTN</name>
<sequence>MGSERITIVLTGDEALVLADWLRRSDADDAVRVPVAQVLDAVERRMGSAEETAEQVRAARDRLAAER</sequence>
<proteinExistence type="predicted"/>
<keyword evidence="3" id="KW-1185">Reference proteome</keyword>
<dbReference type="EMBL" id="JBEZFP010000011">
    <property type="protein sequence ID" value="MEU8133101.1"/>
    <property type="molecule type" value="Genomic_DNA"/>
</dbReference>
<comment type="caution">
    <text evidence="2">The sequence shown here is derived from an EMBL/GenBank/DDBJ whole genome shotgun (WGS) entry which is preliminary data.</text>
</comment>
<feature type="region of interest" description="Disordered" evidence="1">
    <location>
        <begin position="47"/>
        <end position="67"/>
    </location>
</feature>
<protein>
    <recommendedName>
        <fullName evidence="4">CopG family transcriptional regulator</fullName>
    </recommendedName>
</protein>
<evidence type="ECO:0000313" key="3">
    <source>
        <dbReference type="Proteomes" id="UP001551482"/>
    </source>
</evidence>
<evidence type="ECO:0000256" key="1">
    <source>
        <dbReference type="SAM" id="MobiDB-lite"/>
    </source>
</evidence>
<reference evidence="2 3" key="1">
    <citation type="submission" date="2024-06" db="EMBL/GenBank/DDBJ databases">
        <title>The Natural Products Discovery Center: Release of the First 8490 Sequenced Strains for Exploring Actinobacteria Biosynthetic Diversity.</title>
        <authorList>
            <person name="Kalkreuter E."/>
            <person name="Kautsar S.A."/>
            <person name="Yang D."/>
            <person name="Bader C.D."/>
            <person name="Teijaro C.N."/>
            <person name="Fluegel L."/>
            <person name="Davis C.M."/>
            <person name="Simpson J.R."/>
            <person name="Lauterbach L."/>
            <person name="Steele A.D."/>
            <person name="Gui C."/>
            <person name="Meng S."/>
            <person name="Li G."/>
            <person name="Viehrig K."/>
            <person name="Ye F."/>
            <person name="Su P."/>
            <person name="Kiefer A.F."/>
            <person name="Nichols A."/>
            <person name="Cepeda A.J."/>
            <person name="Yan W."/>
            <person name="Fan B."/>
            <person name="Jiang Y."/>
            <person name="Adhikari A."/>
            <person name="Zheng C.-J."/>
            <person name="Schuster L."/>
            <person name="Cowan T.M."/>
            <person name="Smanski M.J."/>
            <person name="Chevrette M.G."/>
            <person name="De Carvalho L.P.S."/>
            <person name="Shen B."/>
        </authorList>
    </citation>
    <scope>NUCLEOTIDE SEQUENCE [LARGE SCALE GENOMIC DNA]</scope>
    <source>
        <strain evidence="2 3">NPDC048946</strain>
    </source>
</reference>
<gene>
    <name evidence="2" type="ORF">AB0C36_06290</name>
</gene>
<evidence type="ECO:0008006" key="4">
    <source>
        <dbReference type="Google" id="ProtNLM"/>
    </source>
</evidence>
<organism evidence="2 3">
    <name type="scientific">Streptodolium elevatio</name>
    <dbReference type="NCBI Taxonomy" id="3157996"/>
    <lineage>
        <taxon>Bacteria</taxon>
        <taxon>Bacillati</taxon>
        <taxon>Actinomycetota</taxon>
        <taxon>Actinomycetes</taxon>
        <taxon>Kitasatosporales</taxon>
        <taxon>Streptomycetaceae</taxon>
        <taxon>Streptodolium</taxon>
    </lineage>
</organism>
<accession>A0ABV3DBM0</accession>
<dbReference type="RefSeq" id="WP_358350023.1">
    <property type="nucleotide sequence ID" value="NZ_JBEZFP010000011.1"/>
</dbReference>
<dbReference type="Proteomes" id="UP001551482">
    <property type="component" value="Unassembled WGS sequence"/>
</dbReference>
<feature type="compositionally biased region" description="Basic and acidic residues" evidence="1">
    <location>
        <begin position="57"/>
        <end position="67"/>
    </location>
</feature>